<dbReference type="Proteomes" id="UP001215598">
    <property type="component" value="Unassembled WGS sequence"/>
</dbReference>
<keyword evidence="2" id="KW-1185">Reference proteome</keyword>
<dbReference type="AlphaFoldDB" id="A0AAD7J572"/>
<organism evidence="1 2">
    <name type="scientific">Mycena metata</name>
    <dbReference type="NCBI Taxonomy" id="1033252"/>
    <lineage>
        <taxon>Eukaryota</taxon>
        <taxon>Fungi</taxon>
        <taxon>Dikarya</taxon>
        <taxon>Basidiomycota</taxon>
        <taxon>Agaricomycotina</taxon>
        <taxon>Agaricomycetes</taxon>
        <taxon>Agaricomycetidae</taxon>
        <taxon>Agaricales</taxon>
        <taxon>Marasmiineae</taxon>
        <taxon>Mycenaceae</taxon>
        <taxon>Mycena</taxon>
    </lineage>
</organism>
<protein>
    <submittedName>
        <fullName evidence="1">Uncharacterized protein</fullName>
    </submittedName>
</protein>
<dbReference type="EMBL" id="JARKIB010000046">
    <property type="protein sequence ID" value="KAJ7756564.1"/>
    <property type="molecule type" value="Genomic_DNA"/>
</dbReference>
<sequence length="217" mass="23119">MSSGVHAPGVLLDAAVPSHARDPSTWLSTFPPFLPSFCTNGARGTPPLSFHVFLTQGQAVLGARGILCVLGAVTPPAPPVSVWAPQPLSVNGLYVRPYAPTAQKRGVPLGVNFVSRSFFPSPGIYGGYEFLPFAFQPGSQHSWTHPPSGRCPHGLAITAALAPSPETCDSGRIGPHRKDVHFHRGRRLRARRHGTARSFVSGVARSQGCPYRGRTEA</sequence>
<comment type="caution">
    <text evidence="1">The sequence shown here is derived from an EMBL/GenBank/DDBJ whole genome shotgun (WGS) entry which is preliminary data.</text>
</comment>
<proteinExistence type="predicted"/>
<name>A0AAD7J572_9AGAR</name>
<gene>
    <name evidence="1" type="ORF">B0H16DRAFT_1458025</name>
</gene>
<evidence type="ECO:0000313" key="1">
    <source>
        <dbReference type="EMBL" id="KAJ7756564.1"/>
    </source>
</evidence>
<reference evidence="1" key="1">
    <citation type="submission" date="2023-03" db="EMBL/GenBank/DDBJ databases">
        <title>Massive genome expansion in bonnet fungi (Mycena s.s.) driven by repeated elements and novel gene families across ecological guilds.</title>
        <authorList>
            <consortium name="Lawrence Berkeley National Laboratory"/>
            <person name="Harder C.B."/>
            <person name="Miyauchi S."/>
            <person name="Viragh M."/>
            <person name="Kuo A."/>
            <person name="Thoen E."/>
            <person name="Andreopoulos B."/>
            <person name="Lu D."/>
            <person name="Skrede I."/>
            <person name="Drula E."/>
            <person name="Henrissat B."/>
            <person name="Morin E."/>
            <person name="Kohler A."/>
            <person name="Barry K."/>
            <person name="LaButti K."/>
            <person name="Morin E."/>
            <person name="Salamov A."/>
            <person name="Lipzen A."/>
            <person name="Mereny Z."/>
            <person name="Hegedus B."/>
            <person name="Baldrian P."/>
            <person name="Stursova M."/>
            <person name="Weitz H."/>
            <person name="Taylor A."/>
            <person name="Grigoriev I.V."/>
            <person name="Nagy L.G."/>
            <person name="Martin F."/>
            <person name="Kauserud H."/>
        </authorList>
    </citation>
    <scope>NUCLEOTIDE SEQUENCE</scope>
    <source>
        <strain evidence="1">CBHHK182m</strain>
    </source>
</reference>
<accession>A0AAD7J572</accession>
<evidence type="ECO:0000313" key="2">
    <source>
        <dbReference type="Proteomes" id="UP001215598"/>
    </source>
</evidence>